<dbReference type="EMBL" id="JACJHX010000001">
    <property type="protein sequence ID" value="MBA9025060.1"/>
    <property type="molecule type" value="Genomic_DNA"/>
</dbReference>
<evidence type="ECO:0000313" key="2">
    <source>
        <dbReference type="Proteomes" id="UP000626697"/>
    </source>
</evidence>
<dbReference type="Proteomes" id="UP000626697">
    <property type="component" value="Unassembled WGS sequence"/>
</dbReference>
<protein>
    <recommendedName>
        <fullName evidence="3">Abortive phage infection protein</fullName>
    </recommendedName>
</protein>
<reference evidence="1 2" key="1">
    <citation type="submission" date="2020-08" db="EMBL/GenBank/DDBJ databases">
        <title>Genomic Encyclopedia of Type Strains, Phase IV (KMG-IV): sequencing the most valuable type-strain genomes for metagenomic binning, comparative biology and taxonomic classification.</title>
        <authorList>
            <person name="Goeker M."/>
        </authorList>
    </citation>
    <scope>NUCLEOTIDE SEQUENCE [LARGE SCALE GENOMIC DNA]</scope>
    <source>
        <strain evidence="1 2">DSM 105481</strain>
    </source>
</reference>
<sequence length="64" mass="7543">MDREEVETLLNQLANGEIDEFTITKDQFLDFQLFLVKREDFKHFSGTAKHGGEVTYQYMVEPRS</sequence>
<comment type="caution">
    <text evidence="1">The sequence shown here is derived from an EMBL/GenBank/DDBJ whole genome shotgun (WGS) entry which is preliminary data.</text>
</comment>
<evidence type="ECO:0008006" key="3">
    <source>
        <dbReference type="Google" id="ProtNLM"/>
    </source>
</evidence>
<keyword evidence="2" id="KW-1185">Reference proteome</keyword>
<organism evidence="1 2">
    <name type="scientific">Peribacillus huizhouensis</name>
    <dbReference type="NCBI Taxonomy" id="1501239"/>
    <lineage>
        <taxon>Bacteria</taxon>
        <taxon>Bacillati</taxon>
        <taxon>Bacillota</taxon>
        <taxon>Bacilli</taxon>
        <taxon>Bacillales</taxon>
        <taxon>Bacillaceae</taxon>
        <taxon>Peribacillus</taxon>
    </lineage>
</organism>
<gene>
    <name evidence="1" type="ORF">HNP81_000342</name>
</gene>
<dbReference type="RefSeq" id="WP_028393032.1">
    <property type="nucleotide sequence ID" value="NZ_JACJHX010000001.1"/>
</dbReference>
<evidence type="ECO:0000313" key="1">
    <source>
        <dbReference type="EMBL" id="MBA9025060.1"/>
    </source>
</evidence>
<name>A0ABR6CJ57_9BACI</name>
<accession>A0ABR6CJ57</accession>
<proteinExistence type="predicted"/>